<feature type="domain" description="Sulfatase N-terminal" evidence="2">
    <location>
        <begin position="247"/>
        <end position="388"/>
    </location>
</feature>
<evidence type="ECO:0000313" key="3">
    <source>
        <dbReference type="EMBL" id="BAT28751.1"/>
    </source>
</evidence>
<feature type="transmembrane region" description="Helical" evidence="1">
    <location>
        <begin position="20"/>
        <end position="40"/>
    </location>
</feature>
<keyword evidence="1" id="KW-0812">Transmembrane</keyword>
<accession>A0A0P0Z3X0</accession>
<protein>
    <recommendedName>
        <fullName evidence="2">Sulfatase N-terminal domain-containing protein</fullName>
    </recommendedName>
</protein>
<dbReference type="EMBL" id="LC066377">
    <property type="protein sequence ID" value="BAT28751.1"/>
    <property type="molecule type" value="Genomic_DNA"/>
</dbReference>
<evidence type="ECO:0000256" key="1">
    <source>
        <dbReference type="SAM" id="Phobius"/>
    </source>
</evidence>
<dbReference type="Pfam" id="PF00884">
    <property type="entry name" value="Sulfatase"/>
    <property type="match status" value="1"/>
</dbReference>
<feature type="transmembrane region" description="Helical" evidence="1">
    <location>
        <begin position="78"/>
        <end position="98"/>
    </location>
</feature>
<sequence>MPPEALVIPFLIAIPMRGPAGFPPALAALFLTGLLVLKLADMATMAAYGRSFNILADRELPGAAANLLAGTLGLPRRLIELLFIAVPLAVFILLRWLLGHLQSLLQGLPHRRAVPLALIAAALAILPGNYRALLARAQDTAQFAATLSQFDRDLAQPAPRHADLSALQGADIEIIFVESYGRASFEVPLYAAEHTPLRRAAEASLRAAGLSSLSGWLAAPVAGGQSWLAHATFAAGVPVPDQLRYRRLLASARPTLFQIARDAGYHTAAFMPAITMDWPEGDRLGFDTIIAADGFSYRGPAFNWVTMPDQFTLQAVERLSAGLPHPRLSQIVLISSHAPFTPIPPILDPGAVGDGTVFQRFAASGPAPDELWRDRERVRSAYGTALAYSLRVALAYGQVRAGQGALVIILGDHPPAGFISGIGSPDVPIHLIGSPERLAPFHSLSFTPGLDPATPSWPMETFRDRFLAAASQRQD</sequence>
<feature type="transmembrane region" description="Helical" evidence="1">
    <location>
        <begin position="113"/>
        <end position="130"/>
    </location>
</feature>
<dbReference type="AlphaFoldDB" id="A0A0P0Z3X0"/>
<organism evidence="3">
    <name type="scientific">Aureimonas frigidaquae</name>
    <dbReference type="NCBI Taxonomy" id="424757"/>
    <lineage>
        <taxon>Bacteria</taxon>
        <taxon>Pseudomonadati</taxon>
        <taxon>Pseudomonadota</taxon>
        <taxon>Alphaproteobacteria</taxon>
        <taxon>Hyphomicrobiales</taxon>
        <taxon>Aurantimonadaceae</taxon>
        <taxon>Aureimonas</taxon>
    </lineage>
</organism>
<dbReference type="InterPro" id="IPR000917">
    <property type="entry name" value="Sulfatase_N"/>
</dbReference>
<reference evidence="3" key="1">
    <citation type="journal article" date="2015" name="Proc. Natl. Acad. Sci. U.S.A.">
        <title>Bacterial clade with the ribosomal RNA operon on a small plasmid rather than the chromosome.</title>
        <authorList>
            <person name="Anda M."/>
            <person name="Ohtsubo Y."/>
            <person name="Okubo T."/>
            <person name="Sugawara M."/>
            <person name="Nagata Y."/>
            <person name="Tsuda M."/>
            <person name="Minamisawa K."/>
            <person name="Mitsui H."/>
        </authorList>
    </citation>
    <scope>NUCLEOTIDE SEQUENCE</scope>
    <source>
        <strain evidence="3">JCM 14755</strain>
    </source>
</reference>
<keyword evidence="1" id="KW-0472">Membrane</keyword>
<dbReference type="Gene3D" id="3.40.720.10">
    <property type="entry name" value="Alkaline Phosphatase, subunit A"/>
    <property type="match status" value="1"/>
</dbReference>
<evidence type="ECO:0000259" key="2">
    <source>
        <dbReference type="Pfam" id="PF00884"/>
    </source>
</evidence>
<dbReference type="InterPro" id="IPR017850">
    <property type="entry name" value="Alkaline_phosphatase_core_sf"/>
</dbReference>
<dbReference type="SUPFAM" id="SSF53649">
    <property type="entry name" value="Alkaline phosphatase-like"/>
    <property type="match status" value="1"/>
</dbReference>
<proteinExistence type="predicted"/>
<keyword evidence="1" id="KW-1133">Transmembrane helix</keyword>
<name>A0A0P0Z3X0_9HYPH</name>